<evidence type="ECO:0000313" key="2">
    <source>
        <dbReference type="Proteomes" id="UP000076858"/>
    </source>
</evidence>
<evidence type="ECO:0000313" key="1">
    <source>
        <dbReference type="EMBL" id="KZS13064.1"/>
    </source>
</evidence>
<comment type="caution">
    <text evidence="1">The sequence shown here is derived from an EMBL/GenBank/DDBJ whole genome shotgun (WGS) entry which is preliminary data.</text>
</comment>
<dbReference type="Proteomes" id="UP000076858">
    <property type="component" value="Unassembled WGS sequence"/>
</dbReference>
<organism evidence="1 2">
    <name type="scientific">Daphnia magna</name>
    <dbReference type="NCBI Taxonomy" id="35525"/>
    <lineage>
        <taxon>Eukaryota</taxon>
        <taxon>Metazoa</taxon>
        <taxon>Ecdysozoa</taxon>
        <taxon>Arthropoda</taxon>
        <taxon>Crustacea</taxon>
        <taxon>Branchiopoda</taxon>
        <taxon>Diplostraca</taxon>
        <taxon>Cladocera</taxon>
        <taxon>Anomopoda</taxon>
        <taxon>Daphniidae</taxon>
        <taxon>Daphnia</taxon>
    </lineage>
</organism>
<protein>
    <submittedName>
        <fullName evidence="1">Uncharacterized protein</fullName>
    </submittedName>
</protein>
<dbReference type="EMBL" id="LRGB01001284">
    <property type="protein sequence ID" value="KZS13064.1"/>
    <property type="molecule type" value="Genomic_DNA"/>
</dbReference>
<sequence length="65" mass="7829">MKQNKNNNNKKRDENVALIIIIFSFRNSAARFSKRSIMSLCFMGKNGRHLQWKFERKENRFLPLL</sequence>
<gene>
    <name evidence="1" type="ORF">APZ42_021893</name>
</gene>
<keyword evidence="2" id="KW-1185">Reference proteome</keyword>
<dbReference type="AlphaFoldDB" id="A0A164W922"/>
<proteinExistence type="predicted"/>
<accession>A0A164W922</accession>
<name>A0A164W922_9CRUS</name>
<reference evidence="1 2" key="1">
    <citation type="submission" date="2016-03" db="EMBL/GenBank/DDBJ databases">
        <title>EvidentialGene: Evidence-directed Construction of Genes on Genomes.</title>
        <authorList>
            <person name="Gilbert D.G."/>
            <person name="Choi J.-H."/>
            <person name="Mockaitis K."/>
            <person name="Colbourne J."/>
            <person name="Pfrender M."/>
        </authorList>
    </citation>
    <scope>NUCLEOTIDE SEQUENCE [LARGE SCALE GENOMIC DNA]</scope>
    <source>
        <strain evidence="1 2">Xinb3</strain>
        <tissue evidence="1">Complete organism</tissue>
    </source>
</reference>